<accession>A0A165RVS5</accession>
<organism evidence="2 3">
    <name type="scientific">Fictibacillus phosphorivorans</name>
    <dbReference type="NCBI Taxonomy" id="1221500"/>
    <lineage>
        <taxon>Bacteria</taxon>
        <taxon>Bacillati</taxon>
        <taxon>Bacillota</taxon>
        <taxon>Bacilli</taxon>
        <taxon>Bacillales</taxon>
        <taxon>Fictibacillaceae</taxon>
        <taxon>Fictibacillus</taxon>
    </lineage>
</organism>
<reference evidence="3" key="1">
    <citation type="submission" date="2016-01" db="EMBL/GenBank/DDBJ databases">
        <title>Draft genome of Chromobacterium sp. F49.</title>
        <authorList>
            <person name="Hong K.W."/>
        </authorList>
    </citation>
    <scope>NUCLEOTIDE SEQUENCE [LARGE SCALE GENOMIC DNA]</scope>
    <source>
        <strain evidence="3">P7IIIA</strain>
    </source>
</reference>
<dbReference type="EMBL" id="LRFC01000038">
    <property type="protein sequence ID" value="KZE63782.1"/>
    <property type="molecule type" value="Genomic_DNA"/>
</dbReference>
<evidence type="ECO:0000256" key="1">
    <source>
        <dbReference type="SAM" id="Phobius"/>
    </source>
</evidence>
<dbReference type="OrthoDB" id="2657646at2"/>
<sequence>MKKEINCESCLMPIKAREELRTVWAFFKLRPYHRSCYENSLKGAALFVGNQPVNGFPGNFTALAAFVLAWTPLFTDITPALSIVGSLIVLLRLYSFLRFEKQLPQ</sequence>
<keyword evidence="1" id="KW-0472">Membrane</keyword>
<dbReference type="AlphaFoldDB" id="A0A165RVS5"/>
<keyword evidence="1" id="KW-1133">Transmembrane helix</keyword>
<keyword evidence="3" id="KW-1185">Reference proteome</keyword>
<dbReference type="Proteomes" id="UP000076567">
    <property type="component" value="Unassembled WGS sequence"/>
</dbReference>
<protein>
    <recommendedName>
        <fullName evidence="4">Permease</fullName>
    </recommendedName>
</protein>
<proteinExistence type="predicted"/>
<feature type="transmembrane region" description="Helical" evidence="1">
    <location>
        <begin position="77"/>
        <end position="97"/>
    </location>
</feature>
<name>A0A165RVS5_9BACL</name>
<evidence type="ECO:0000313" key="3">
    <source>
        <dbReference type="Proteomes" id="UP000076567"/>
    </source>
</evidence>
<evidence type="ECO:0008006" key="4">
    <source>
        <dbReference type="Google" id="ProtNLM"/>
    </source>
</evidence>
<gene>
    <name evidence="2" type="ORF">AWM68_11750</name>
</gene>
<keyword evidence="1" id="KW-0812">Transmembrane</keyword>
<evidence type="ECO:0000313" key="2">
    <source>
        <dbReference type="EMBL" id="KZE63782.1"/>
    </source>
</evidence>
<dbReference type="RefSeq" id="WP_066244430.1">
    <property type="nucleotide sequence ID" value="NZ_LRFC01000038.1"/>
</dbReference>
<comment type="caution">
    <text evidence="2">The sequence shown here is derived from an EMBL/GenBank/DDBJ whole genome shotgun (WGS) entry which is preliminary data.</text>
</comment>